<gene>
    <name evidence="9" type="ORF">DSW25_12030</name>
</gene>
<dbReference type="SUPFAM" id="SSF52172">
    <property type="entry name" value="CheY-like"/>
    <property type="match status" value="1"/>
</dbReference>
<keyword evidence="1 6" id="KW-0597">Phosphoprotein</keyword>
<dbReference type="GO" id="GO:0003677">
    <property type="term" value="F:DNA binding"/>
    <property type="evidence" value="ECO:0007669"/>
    <property type="project" value="UniProtKB-KW"/>
</dbReference>
<keyword evidence="10" id="KW-1185">Reference proteome</keyword>
<dbReference type="PROSITE" id="PS50043">
    <property type="entry name" value="HTH_LUXR_2"/>
    <property type="match status" value="1"/>
</dbReference>
<keyword evidence="4" id="KW-0238">DNA-binding</keyword>
<dbReference type="eggNOG" id="COG4566">
    <property type="taxonomic scope" value="Bacteria"/>
</dbReference>
<proteinExistence type="predicted"/>
<keyword evidence="2" id="KW-0902">Two-component regulatory system</keyword>
<dbReference type="AlphaFoldDB" id="A0A073IU99"/>
<dbReference type="SMART" id="SM00448">
    <property type="entry name" value="REC"/>
    <property type="match status" value="1"/>
</dbReference>
<dbReference type="PANTHER" id="PTHR44688:SF16">
    <property type="entry name" value="DNA-BINDING TRANSCRIPTIONAL ACTIVATOR DEVR_DOSR"/>
    <property type="match status" value="1"/>
</dbReference>
<dbReference type="GO" id="GO:0006355">
    <property type="term" value="P:regulation of DNA-templated transcription"/>
    <property type="evidence" value="ECO:0007669"/>
    <property type="project" value="InterPro"/>
</dbReference>
<reference evidence="9 10" key="1">
    <citation type="submission" date="2014-01" db="EMBL/GenBank/DDBJ databases">
        <title>Sulfitobacter donghicola JCM 14565 Genome Sequencing.</title>
        <authorList>
            <person name="Lai Q."/>
            <person name="Hong Z."/>
        </authorList>
    </citation>
    <scope>NUCLEOTIDE SEQUENCE [LARGE SCALE GENOMIC DNA]</scope>
    <source>
        <strain evidence="9 10">JCM 14565</strain>
    </source>
</reference>
<feature type="domain" description="HTH luxR-type" evidence="7">
    <location>
        <begin position="140"/>
        <end position="208"/>
    </location>
</feature>
<evidence type="ECO:0000256" key="1">
    <source>
        <dbReference type="ARBA" id="ARBA00022553"/>
    </source>
</evidence>
<dbReference type="STRING" id="1300350.Z948_1198"/>
<dbReference type="SUPFAM" id="SSF46894">
    <property type="entry name" value="C-terminal effector domain of the bipartite response regulators"/>
    <property type="match status" value="1"/>
</dbReference>
<dbReference type="Pfam" id="PF00072">
    <property type="entry name" value="Response_reg"/>
    <property type="match status" value="1"/>
</dbReference>
<dbReference type="InterPro" id="IPR011006">
    <property type="entry name" value="CheY-like_superfamily"/>
</dbReference>
<dbReference type="SMART" id="SM00421">
    <property type="entry name" value="HTH_LUXR"/>
    <property type="match status" value="1"/>
</dbReference>
<evidence type="ECO:0000256" key="2">
    <source>
        <dbReference type="ARBA" id="ARBA00023012"/>
    </source>
</evidence>
<accession>A0A073IU99</accession>
<evidence type="ECO:0000259" key="8">
    <source>
        <dbReference type="PROSITE" id="PS50110"/>
    </source>
</evidence>
<evidence type="ECO:0000313" key="10">
    <source>
        <dbReference type="Proteomes" id="UP000027734"/>
    </source>
</evidence>
<dbReference type="Gene3D" id="3.40.50.2300">
    <property type="match status" value="1"/>
</dbReference>
<feature type="domain" description="Response regulatory" evidence="8">
    <location>
        <begin position="10"/>
        <end position="124"/>
    </location>
</feature>
<dbReference type="Gene3D" id="1.10.10.10">
    <property type="entry name" value="Winged helix-like DNA-binding domain superfamily/Winged helix DNA-binding domain"/>
    <property type="match status" value="1"/>
</dbReference>
<evidence type="ECO:0000256" key="6">
    <source>
        <dbReference type="PROSITE-ProRule" id="PRU00169"/>
    </source>
</evidence>
<keyword evidence="3" id="KW-0805">Transcription regulation</keyword>
<dbReference type="GO" id="GO:0000160">
    <property type="term" value="P:phosphorelay signal transduction system"/>
    <property type="evidence" value="ECO:0007669"/>
    <property type="project" value="UniProtKB-KW"/>
</dbReference>
<evidence type="ECO:0000256" key="5">
    <source>
        <dbReference type="ARBA" id="ARBA00023163"/>
    </source>
</evidence>
<dbReference type="InterPro" id="IPR036388">
    <property type="entry name" value="WH-like_DNA-bd_sf"/>
</dbReference>
<name>A0A073IU99_9RHOB</name>
<evidence type="ECO:0000313" key="9">
    <source>
        <dbReference type="EMBL" id="KEJ88967.1"/>
    </source>
</evidence>
<sequence length="214" mass="23452">MTLTNYETSTVFLVDDDDRIRASLARALDKRGFQVESYPSAETFLDAFDPKRPGCLVLDYGMPGLNGLDLQKHLAGMNAFVPIIFISGQGGVPESVQAMKAGAVDFLEKPFRQSELLACIQTAFENDLAARNAEEVTKTARKRFDLLTAREKEVAIFIIKHPSTTSSKEVGRQLEISPRTVDHHRARILEKMAIGSIAELIDLSGSAALLSGDP</sequence>
<dbReference type="EMBL" id="JAMC01000004">
    <property type="protein sequence ID" value="KEJ88967.1"/>
    <property type="molecule type" value="Genomic_DNA"/>
</dbReference>
<organism evidence="9 10">
    <name type="scientific">Sulfitobacter donghicola DSW-25 = KCTC 12864 = JCM 14565</name>
    <dbReference type="NCBI Taxonomy" id="1300350"/>
    <lineage>
        <taxon>Bacteria</taxon>
        <taxon>Pseudomonadati</taxon>
        <taxon>Pseudomonadota</taxon>
        <taxon>Alphaproteobacteria</taxon>
        <taxon>Rhodobacterales</taxon>
        <taxon>Roseobacteraceae</taxon>
        <taxon>Sulfitobacter</taxon>
    </lineage>
</organism>
<dbReference type="FunFam" id="3.40.50.2300:FF:000018">
    <property type="entry name" value="DNA-binding transcriptional regulator NtrC"/>
    <property type="match status" value="1"/>
</dbReference>
<protein>
    <submittedName>
        <fullName evidence="9">LuxR family transcriptional regulator</fullName>
    </submittedName>
</protein>
<dbReference type="InterPro" id="IPR000792">
    <property type="entry name" value="Tscrpt_reg_LuxR_C"/>
</dbReference>
<dbReference type="Pfam" id="PF00196">
    <property type="entry name" value="GerE"/>
    <property type="match status" value="1"/>
</dbReference>
<evidence type="ECO:0000256" key="3">
    <source>
        <dbReference type="ARBA" id="ARBA00023015"/>
    </source>
</evidence>
<dbReference type="Proteomes" id="UP000027734">
    <property type="component" value="Unassembled WGS sequence"/>
</dbReference>
<dbReference type="RefSeq" id="WP_025058630.1">
    <property type="nucleotide sequence ID" value="NZ_JAMC01000004.1"/>
</dbReference>
<comment type="caution">
    <text evidence="9">The sequence shown here is derived from an EMBL/GenBank/DDBJ whole genome shotgun (WGS) entry which is preliminary data.</text>
</comment>
<dbReference type="InterPro" id="IPR001789">
    <property type="entry name" value="Sig_transdc_resp-reg_receiver"/>
</dbReference>
<dbReference type="InterPro" id="IPR016032">
    <property type="entry name" value="Sig_transdc_resp-reg_C-effctor"/>
</dbReference>
<dbReference type="CDD" id="cd17537">
    <property type="entry name" value="REC_FixJ"/>
    <property type="match status" value="1"/>
</dbReference>
<evidence type="ECO:0000259" key="7">
    <source>
        <dbReference type="PROSITE" id="PS50043"/>
    </source>
</evidence>
<dbReference type="OrthoDB" id="9782655at2"/>
<dbReference type="PANTHER" id="PTHR44688">
    <property type="entry name" value="DNA-BINDING TRANSCRIPTIONAL ACTIVATOR DEVR_DOSR"/>
    <property type="match status" value="1"/>
</dbReference>
<dbReference type="PROSITE" id="PS50110">
    <property type="entry name" value="RESPONSE_REGULATORY"/>
    <property type="match status" value="1"/>
</dbReference>
<feature type="modified residue" description="4-aspartylphosphate" evidence="6">
    <location>
        <position position="59"/>
    </location>
</feature>
<keyword evidence="5" id="KW-0804">Transcription</keyword>
<evidence type="ECO:0000256" key="4">
    <source>
        <dbReference type="ARBA" id="ARBA00023125"/>
    </source>
</evidence>